<keyword evidence="1" id="KW-0472">Membrane</keyword>
<keyword evidence="3" id="KW-1185">Reference proteome</keyword>
<organism evidence="2 3">
    <name type="scientific">Colletotrichum godetiae</name>
    <dbReference type="NCBI Taxonomy" id="1209918"/>
    <lineage>
        <taxon>Eukaryota</taxon>
        <taxon>Fungi</taxon>
        <taxon>Dikarya</taxon>
        <taxon>Ascomycota</taxon>
        <taxon>Pezizomycotina</taxon>
        <taxon>Sordariomycetes</taxon>
        <taxon>Hypocreomycetidae</taxon>
        <taxon>Glomerellales</taxon>
        <taxon>Glomerellaceae</taxon>
        <taxon>Colletotrichum</taxon>
        <taxon>Colletotrichum acutatum species complex</taxon>
    </lineage>
</organism>
<keyword evidence="1" id="KW-1133">Transmembrane helix</keyword>
<reference evidence="2" key="1">
    <citation type="submission" date="2021-06" db="EMBL/GenBank/DDBJ databases">
        <title>Comparative genomics, transcriptomics and evolutionary studies reveal genomic signatures of adaptation to plant cell wall in hemibiotrophic fungi.</title>
        <authorList>
            <consortium name="DOE Joint Genome Institute"/>
            <person name="Baroncelli R."/>
            <person name="Diaz J.F."/>
            <person name="Benocci T."/>
            <person name="Peng M."/>
            <person name="Battaglia E."/>
            <person name="Haridas S."/>
            <person name="Andreopoulos W."/>
            <person name="Labutti K."/>
            <person name="Pangilinan J."/>
            <person name="Floch G.L."/>
            <person name="Makela M.R."/>
            <person name="Henrissat B."/>
            <person name="Grigoriev I.V."/>
            <person name="Crouch J.A."/>
            <person name="De Vries R.P."/>
            <person name="Sukno S.A."/>
            <person name="Thon M.R."/>
        </authorList>
    </citation>
    <scope>NUCLEOTIDE SEQUENCE</scope>
    <source>
        <strain evidence="2">CBS 193.32</strain>
    </source>
</reference>
<evidence type="ECO:0000256" key="1">
    <source>
        <dbReference type="SAM" id="Phobius"/>
    </source>
</evidence>
<accession>A0AAJ0F0Y7</accession>
<name>A0AAJ0F0Y7_9PEZI</name>
<gene>
    <name evidence="2" type="ORF">BDP55DRAFT_628989</name>
</gene>
<sequence>MSLIAPSLESRETMESEATLVGVPETIQPASANRAHHHDHSISGRHTVGLFEFMKVMLKMTLLWLNLLLLPLCGWNAANSTLILVMRGVPLGKQLEVFLRFSYNMAKMELGATGLSI</sequence>
<dbReference type="RefSeq" id="XP_060432688.1">
    <property type="nucleotide sequence ID" value="XM_060571966.1"/>
</dbReference>
<evidence type="ECO:0000313" key="3">
    <source>
        <dbReference type="Proteomes" id="UP001224890"/>
    </source>
</evidence>
<feature type="transmembrane region" description="Helical" evidence="1">
    <location>
        <begin position="63"/>
        <end position="85"/>
    </location>
</feature>
<dbReference type="Proteomes" id="UP001224890">
    <property type="component" value="Unassembled WGS sequence"/>
</dbReference>
<dbReference type="AlphaFoldDB" id="A0AAJ0F0Y7"/>
<dbReference type="EMBL" id="JAHMHR010000009">
    <property type="protein sequence ID" value="KAK1688993.1"/>
    <property type="molecule type" value="Genomic_DNA"/>
</dbReference>
<evidence type="ECO:0000313" key="2">
    <source>
        <dbReference type="EMBL" id="KAK1688993.1"/>
    </source>
</evidence>
<dbReference type="GeneID" id="85456492"/>
<proteinExistence type="predicted"/>
<protein>
    <submittedName>
        <fullName evidence="2">Uncharacterized protein</fullName>
    </submittedName>
</protein>
<keyword evidence="1" id="KW-0812">Transmembrane</keyword>
<comment type="caution">
    <text evidence="2">The sequence shown here is derived from an EMBL/GenBank/DDBJ whole genome shotgun (WGS) entry which is preliminary data.</text>
</comment>